<reference evidence="1 2" key="1">
    <citation type="submission" date="2020-10" db="EMBL/GenBank/DDBJ databases">
        <title>Complete genome sequence of Cupriavidus basilensis CCUG 49340T.</title>
        <authorList>
            <person name="Salva-Serra F."/>
            <person name="Donoso R.A."/>
            <person name="Cho K.H."/>
            <person name="Yoo J.A."/>
            <person name="Lee K."/>
            <person name="Yoon S.-H."/>
            <person name="Perez-Pantoja D."/>
            <person name="Moore E.R.B."/>
        </authorList>
    </citation>
    <scope>NUCLEOTIDE SEQUENCE [LARGE SCALE GENOMIC DNA]</scope>
    <source>
        <strain evidence="2">CCUG 49340</strain>
        <plasmid evidence="1 2">pRK1-3</plasmid>
    </source>
</reference>
<dbReference type="Proteomes" id="UP000397656">
    <property type="component" value="Plasmid pRK1-3"/>
</dbReference>
<dbReference type="AlphaFoldDB" id="A0A643FSN2"/>
<evidence type="ECO:0000313" key="2">
    <source>
        <dbReference type="Proteomes" id="UP000397656"/>
    </source>
</evidence>
<dbReference type="RefSeq" id="WP_150986950.1">
    <property type="nucleotide sequence ID" value="NZ_CP062807.1"/>
</dbReference>
<dbReference type="GeneID" id="98407115"/>
<accession>A0A643FSN2</accession>
<geneLocation type="plasmid" evidence="1 2">
    <name>pRK1-3</name>
</geneLocation>
<sequence length="247" mass="26154">MKNLKIMCAAAVLLLSSVTSNVAQAGAVVGATEPTQILNNLQLVLAYAEQAQTSANTMNQYAAMLKNLERMTPSSLLDSAAQQLFVDKNMSQAFSDLRNIYSKGQQTAYSLASVNQQFKSNHPGYGGAVDFSSAYRNWSDSSLSAAKNAIKLVTAHSENFATEEGMMNELAFKSQTAAGQLQAAQAGAAISLQMVGQMQKLRQVALAQVQSQNEFAAAAQSEKDAQQLGVEKAFGGVASKSVKGQAN</sequence>
<dbReference type="NCBIfam" id="TIGR02780">
    <property type="entry name" value="TrbJ_Ti"/>
    <property type="match status" value="1"/>
</dbReference>
<dbReference type="EMBL" id="CP062807">
    <property type="protein sequence ID" value="QOT82253.1"/>
    <property type="molecule type" value="Genomic_DNA"/>
</dbReference>
<gene>
    <name evidence="1" type="primary">trbJ</name>
    <name evidence="1" type="ORF">F7R26_039785</name>
</gene>
<dbReference type="InterPro" id="IPR014147">
    <property type="entry name" value="T4SS_TrbJ"/>
</dbReference>
<keyword evidence="1" id="KW-0614">Plasmid</keyword>
<protein>
    <submittedName>
        <fullName evidence="1">P-type conjugative transfer protein TrbJ</fullName>
    </submittedName>
</protein>
<evidence type="ECO:0000313" key="1">
    <source>
        <dbReference type="EMBL" id="QOT82253.1"/>
    </source>
</evidence>
<organism evidence="1 2">
    <name type="scientific">Cupriavidus basilensis</name>
    <dbReference type="NCBI Taxonomy" id="68895"/>
    <lineage>
        <taxon>Bacteria</taxon>
        <taxon>Pseudomonadati</taxon>
        <taxon>Pseudomonadota</taxon>
        <taxon>Betaproteobacteria</taxon>
        <taxon>Burkholderiales</taxon>
        <taxon>Burkholderiaceae</taxon>
        <taxon>Cupriavidus</taxon>
    </lineage>
</organism>
<proteinExistence type="predicted"/>
<name>A0A643FSN2_9BURK</name>